<evidence type="ECO:0008006" key="9">
    <source>
        <dbReference type="Google" id="ProtNLM"/>
    </source>
</evidence>
<sequence length="474" mass="51221">MDLLHYAPPANWMNDPNGLVFHNGRYHLFFQYNPEGADHANMSWGHASSPDLVRWEDHPVAIAFDADEDIFSGSVVADEEGTAGFGKGALLAFYTSHSKRAAHQAQSIAYSVDDGETWAKYEGNPVLDRGSSDFRDPKVVRYTGPGGPYWVLVAVEAIDQQVLFYRSDDLLTWTFLSAFGPEAAAGGIWECPDLFPLRVGDGDDVAWVLLVSTHPGGPAGGSATQYFVGDFDGVTFTPHVHRPPIGADDEGMRSLPWLDHGHDCYAGVTFSGLGIDDRILIAWMSNWLYAAELPVDPAAPQRGAMTMARRLSLVDDEGTLRLVQVGIVPDVAETATITAERIEGLVELPLTVPPVARIDLLVDLGGADGFALALGRDRQTCVELRYERATGRLLVDRSRGAEALPGAYSTQAEVTLGQRERVGLTIWLDAKGIEVFADGGRSVITDLTPSPPFPHAWLKGVGGAVIVEKLTVSG</sequence>
<dbReference type="InterPro" id="IPR013320">
    <property type="entry name" value="ConA-like_dom_sf"/>
</dbReference>
<dbReference type="InterPro" id="IPR023296">
    <property type="entry name" value="Glyco_hydro_beta-prop_sf"/>
</dbReference>
<dbReference type="SUPFAM" id="SSF49899">
    <property type="entry name" value="Concanavalin A-like lectins/glucanases"/>
    <property type="match status" value="1"/>
</dbReference>
<dbReference type="Pfam" id="PF00251">
    <property type="entry name" value="Glyco_hydro_32N"/>
    <property type="match status" value="1"/>
</dbReference>
<keyword evidence="2 4" id="KW-0378">Hydrolase</keyword>
<dbReference type="KEGG" id="tfa:BW733_16705"/>
<name>A0A1Q2D1E4_9ACTN</name>
<dbReference type="EMBL" id="CP019607">
    <property type="protein sequence ID" value="AQP52216.1"/>
    <property type="molecule type" value="Genomic_DNA"/>
</dbReference>
<dbReference type="InterPro" id="IPR013148">
    <property type="entry name" value="Glyco_hydro_32_N"/>
</dbReference>
<evidence type="ECO:0000256" key="1">
    <source>
        <dbReference type="ARBA" id="ARBA00009902"/>
    </source>
</evidence>
<dbReference type="STRING" id="399497.BW733_16705"/>
<evidence type="ECO:0000259" key="6">
    <source>
        <dbReference type="Pfam" id="PF08244"/>
    </source>
</evidence>
<dbReference type="RefSeq" id="WP_077352247.1">
    <property type="nucleotide sequence ID" value="NZ_CP019607.1"/>
</dbReference>
<dbReference type="Pfam" id="PF08244">
    <property type="entry name" value="Glyco_hydro_32C"/>
    <property type="match status" value="1"/>
</dbReference>
<accession>A0A1Q2D1E4</accession>
<evidence type="ECO:0000256" key="2">
    <source>
        <dbReference type="ARBA" id="ARBA00022801"/>
    </source>
</evidence>
<dbReference type="AlphaFoldDB" id="A0A1Q2D1E4"/>
<organism evidence="7 8">
    <name type="scientific">Tessaracoccus flavescens</name>
    <dbReference type="NCBI Taxonomy" id="399497"/>
    <lineage>
        <taxon>Bacteria</taxon>
        <taxon>Bacillati</taxon>
        <taxon>Actinomycetota</taxon>
        <taxon>Actinomycetes</taxon>
        <taxon>Propionibacteriales</taxon>
        <taxon>Propionibacteriaceae</taxon>
        <taxon>Tessaracoccus</taxon>
    </lineage>
</organism>
<dbReference type="PANTHER" id="PTHR42800">
    <property type="entry name" value="EXOINULINASE INUD (AFU_ORTHOLOGUE AFUA_5G00480)"/>
    <property type="match status" value="1"/>
</dbReference>
<dbReference type="SMART" id="SM00640">
    <property type="entry name" value="Glyco_32"/>
    <property type="match status" value="1"/>
</dbReference>
<protein>
    <recommendedName>
        <fullName evidence="9">Glycosyl hydrolase family 32</fullName>
    </recommendedName>
</protein>
<keyword evidence="8" id="KW-1185">Reference proteome</keyword>
<dbReference type="GO" id="GO:0005987">
    <property type="term" value="P:sucrose catabolic process"/>
    <property type="evidence" value="ECO:0007669"/>
    <property type="project" value="TreeGrafter"/>
</dbReference>
<feature type="domain" description="Glycosyl hydrolase family 32 N-terminal" evidence="5">
    <location>
        <begin position="5"/>
        <end position="320"/>
    </location>
</feature>
<keyword evidence="3 4" id="KW-0326">Glycosidase</keyword>
<evidence type="ECO:0000256" key="4">
    <source>
        <dbReference type="RuleBase" id="RU362110"/>
    </source>
</evidence>
<dbReference type="GO" id="GO:0005737">
    <property type="term" value="C:cytoplasm"/>
    <property type="evidence" value="ECO:0007669"/>
    <property type="project" value="TreeGrafter"/>
</dbReference>
<proteinExistence type="inferred from homology"/>
<comment type="similarity">
    <text evidence="1 4">Belongs to the glycosyl hydrolase 32 family.</text>
</comment>
<evidence type="ECO:0000313" key="7">
    <source>
        <dbReference type="EMBL" id="AQP52216.1"/>
    </source>
</evidence>
<dbReference type="CDD" id="cd18622">
    <property type="entry name" value="GH32_Inu-like"/>
    <property type="match status" value="1"/>
</dbReference>
<dbReference type="PANTHER" id="PTHR42800:SF1">
    <property type="entry name" value="EXOINULINASE INUD (AFU_ORTHOLOGUE AFUA_5G00480)"/>
    <property type="match status" value="1"/>
</dbReference>
<dbReference type="InterPro" id="IPR013189">
    <property type="entry name" value="Glyco_hydro_32_C"/>
</dbReference>
<dbReference type="GO" id="GO:0004575">
    <property type="term" value="F:sucrose alpha-glucosidase activity"/>
    <property type="evidence" value="ECO:0007669"/>
    <property type="project" value="TreeGrafter"/>
</dbReference>
<evidence type="ECO:0000259" key="5">
    <source>
        <dbReference type="Pfam" id="PF00251"/>
    </source>
</evidence>
<feature type="domain" description="Glycosyl hydrolase family 32 C-terminal" evidence="6">
    <location>
        <begin position="360"/>
        <end position="448"/>
    </location>
</feature>
<evidence type="ECO:0000256" key="3">
    <source>
        <dbReference type="ARBA" id="ARBA00023295"/>
    </source>
</evidence>
<dbReference type="Gene3D" id="2.115.10.20">
    <property type="entry name" value="Glycosyl hydrolase domain, family 43"/>
    <property type="match status" value="1"/>
</dbReference>
<dbReference type="PROSITE" id="PS00609">
    <property type="entry name" value="GLYCOSYL_HYDROL_F32"/>
    <property type="match status" value="1"/>
</dbReference>
<gene>
    <name evidence="7" type="ORF">BW733_16705</name>
</gene>
<dbReference type="SUPFAM" id="SSF75005">
    <property type="entry name" value="Arabinanase/levansucrase/invertase"/>
    <property type="match status" value="1"/>
</dbReference>
<reference evidence="7 8" key="1">
    <citation type="journal article" date="2008" name="Int. J. Syst. Evol. Microbiol.">
        <title>Tessaracoccus flavescens sp. nov., isolated from marine sediment.</title>
        <authorList>
            <person name="Lee D.W."/>
            <person name="Lee S.D."/>
        </authorList>
    </citation>
    <scope>NUCLEOTIDE SEQUENCE [LARGE SCALE GENOMIC DNA]</scope>
    <source>
        <strain evidence="7 8">SST-39T</strain>
    </source>
</reference>
<dbReference type="OrthoDB" id="9776657at2"/>
<dbReference type="InterPro" id="IPR018053">
    <property type="entry name" value="Glyco_hydro_32_AS"/>
</dbReference>
<dbReference type="Gene3D" id="2.60.120.560">
    <property type="entry name" value="Exo-inulinase, domain 1"/>
    <property type="match status" value="1"/>
</dbReference>
<dbReference type="InterPro" id="IPR001362">
    <property type="entry name" value="Glyco_hydro_32"/>
</dbReference>
<evidence type="ECO:0000313" key="8">
    <source>
        <dbReference type="Proteomes" id="UP000188235"/>
    </source>
</evidence>
<dbReference type="Proteomes" id="UP000188235">
    <property type="component" value="Chromosome"/>
</dbReference>